<evidence type="ECO:0000259" key="3">
    <source>
        <dbReference type="Pfam" id="PF20160"/>
    </source>
</evidence>
<accession>V4L9R0</accession>
<evidence type="ECO:0000313" key="4">
    <source>
        <dbReference type="EMBL" id="ESQ47145.1"/>
    </source>
</evidence>
<name>V4L9R0_EUTSA</name>
<protein>
    <recommendedName>
        <fullName evidence="3">C-JID domain-containing protein</fullName>
    </recommendedName>
</protein>
<feature type="non-terminal residue" evidence="4">
    <location>
        <position position="347"/>
    </location>
</feature>
<evidence type="ECO:0000256" key="2">
    <source>
        <dbReference type="ARBA" id="ARBA00022737"/>
    </source>
</evidence>
<dbReference type="InterPro" id="IPR045344">
    <property type="entry name" value="C-JID"/>
</dbReference>
<dbReference type="Pfam" id="PF20160">
    <property type="entry name" value="C-JID"/>
    <property type="match status" value="1"/>
</dbReference>
<dbReference type="FunFam" id="3.80.10.10:FF:000845">
    <property type="entry name" value="Disease resistance protein (TIR-NBS-LRR class)"/>
    <property type="match status" value="1"/>
</dbReference>
<organism evidence="4 5">
    <name type="scientific">Eutrema salsugineum</name>
    <name type="common">Saltwater cress</name>
    <name type="synonym">Sisymbrium salsugineum</name>
    <dbReference type="NCBI Taxonomy" id="72664"/>
    <lineage>
        <taxon>Eukaryota</taxon>
        <taxon>Viridiplantae</taxon>
        <taxon>Streptophyta</taxon>
        <taxon>Embryophyta</taxon>
        <taxon>Tracheophyta</taxon>
        <taxon>Spermatophyta</taxon>
        <taxon>Magnoliopsida</taxon>
        <taxon>eudicotyledons</taxon>
        <taxon>Gunneridae</taxon>
        <taxon>Pentapetalae</taxon>
        <taxon>rosids</taxon>
        <taxon>malvids</taxon>
        <taxon>Brassicales</taxon>
        <taxon>Brassicaceae</taxon>
        <taxon>Eutremeae</taxon>
        <taxon>Eutrema</taxon>
    </lineage>
</organism>
<dbReference type="KEGG" id="eus:EUTSA_v10028059mg"/>
<sequence length="347" mass="39213">MYGCSLLRKFPDISTNITELNIAYTAVEELPESIRQWSRLHTLEIYKNRNLKTVTHVPRSVRSLDLIKTGIEMITNNIKGVHGLQDLFLDGCRKLASLPELPGSLLYLSANECASLESVSCPFNTPYAELNFTNCFKLNPQARRGIIQRSFLQGWACLPGRDLPTVLDHRSTGNSITIHLEGKSLFSASLGFKVFLVISPNQDAEKYIDPALFCRRIGIDETPIFICCLVHQMPCGTSDKCLEVGNEMQFEFSNISNAYKIIECGVRIYTDEADRGSDGRNEYELHQVSEPDNDWSYEFESSETSECLDCNGCTDRLTGNSEEDNIEGNKRTDCWSWLILCFDVSHM</sequence>
<gene>
    <name evidence="4" type="ORF">EUTSA_v10028059mg</name>
</gene>
<proteinExistence type="predicted"/>
<dbReference type="Gene3D" id="3.80.10.10">
    <property type="entry name" value="Ribonuclease Inhibitor"/>
    <property type="match status" value="1"/>
</dbReference>
<evidence type="ECO:0000256" key="1">
    <source>
        <dbReference type="ARBA" id="ARBA00022614"/>
    </source>
</evidence>
<dbReference type="AlphaFoldDB" id="V4L9R0"/>
<feature type="domain" description="C-JID" evidence="3">
    <location>
        <begin position="158"/>
        <end position="272"/>
    </location>
</feature>
<dbReference type="EMBL" id="KI517416">
    <property type="protein sequence ID" value="ESQ47145.1"/>
    <property type="molecule type" value="Genomic_DNA"/>
</dbReference>
<dbReference type="Proteomes" id="UP000030689">
    <property type="component" value="Unassembled WGS sequence"/>
</dbReference>
<keyword evidence="2" id="KW-0677">Repeat</keyword>
<keyword evidence="1" id="KW-0433">Leucine-rich repeat</keyword>
<dbReference type="SUPFAM" id="SSF52058">
    <property type="entry name" value="L domain-like"/>
    <property type="match status" value="1"/>
</dbReference>
<keyword evidence="5" id="KW-1185">Reference proteome</keyword>
<dbReference type="InterPro" id="IPR032675">
    <property type="entry name" value="LRR_dom_sf"/>
</dbReference>
<dbReference type="Gramene" id="ESQ47145">
    <property type="protein sequence ID" value="ESQ47145"/>
    <property type="gene ID" value="EUTSA_v10028059mg"/>
</dbReference>
<reference evidence="4 5" key="1">
    <citation type="journal article" date="2013" name="Front. Plant Sci.">
        <title>The Reference Genome of the Halophytic Plant Eutrema salsugineum.</title>
        <authorList>
            <person name="Yang R."/>
            <person name="Jarvis D.E."/>
            <person name="Chen H."/>
            <person name="Beilstein M.A."/>
            <person name="Grimwood J."/>
            <person name="Jenkins J."/>
            <person name="Shu S."/>
            <person name="Prochnik S."/>
            <person name="Xin M."/>
            <person name="Ma C."/>
            <person name="Schmutz J."/>
            <person name="Wing R.A."/>
            <person name="Mitchell-Olds T."/>
            <person name="Schumaker K.S."/>
            <person name="Wang X."/>
        </authorList>
    </citation>
    <scope>NUCLEOTIDE SEQUENCE [LARGE SCALE GENOMIC DNA]</scope>
</reference>
<evidence type="ECO:0000313" key="5">
    <source>
        <dbReference type="Proteomes" id="UP000030689"/>
    </source>
</evidence>